<accession>A0A1B2DKW6</accession>
<dbReference type="PANTHER" id="PTHR43280">
    <property type="entry name" value="ARAC-FAMILY TRANSCRIPTIONAL REGULATOR"/>
    <property type="match status" value="1"/>
</dbReference>
<evidence type="ECO:0000313" key="6">
    <source>
        <dbReference type="EMBL" id="ANY68360.1"/>
    </source>
</evidence>
<dbReference type="PROSITE" id="PS00041">
    <property type="entry name" value="HTH_ARAC_FAMILY_1"/>
    <property type="match status" value="1"/>
</dbReference>
<dbReference type="Gene3D" id="1.10.10.60">
    <property type="entry name" value="Homeodomain-like"/>
    <property type="match status" value="2"/>
</dbReference>
<proteinExistence type="predicted"/>
<dbReference type="PANTHER" id="PTHR43280:SF2">
    <property type="entry name" value="HTH-TYPE TRANSCRIPTIONAL REGULATOR EXSA"/>
    <property type="match status" value="1"/>
</dbReference>
<dbReference type="Pfam" id="PF12833">
    <property type="entry name" value="HTH_18"/>
    <property type="match status" value="1"/>
</dbReference>
<dbReference type="GO" id="GO:0043565">
    <property type="term" value="F:sequence-specific DNA binding"/>
    <property type="evidence" value="ECO:0007669"/>
    <property type="project" value="InterPro"/>
</dbReference>
<feature type="domain" description="HTH araC/xylS-type" evidence="4">
    <location>
        <begin position="176"/>
        <end position="274"/>
    </location>
</feature>
<evidence type="ECO:0000256" key="2">
    <source>
        <dbReference type="ARBA" id="ARBA00023125"/>
    </source>
</evidence>
<keyword evidence="2" id="KW-0238">DNA-binding</keyword>
<name>A0A1B2DKW6_9BACL</name>
<feature type="domain" description="Fe/B12 periplasmic-binding" evidence="5">
    <location>
        <begin position="279"/>
        <end position="543"/>
    </location>
</feature>
<organism evidence="6">
    <name type="scientific">Paenibacillus sp. BIHB 4019</name>
    <dbReference type="NCBI Taxonomy" id="1870819"/>
    <lineage>
        <taxon>Bacteria</taxon>
        <taxon>Bacillati</taxon>
        <taxon>Bacillota</taxon>
        <taxon>Bacilli</taxon>
        <taxon>Bacillales</taxon>
        <taxon>Paenibacillaceae</taxon>
        <taxon>Paenibacillus</taxon>
    </lineage>
</organism>
<dbReference type="InterPro" id="IPR018060">
    <property type="entry name" value="HTH_AraC"/>
</dbReference>
<dbReference type="RefSeq" id="WP_099519500.1">
    <property type="nucleotide sequence ID" value="NZ_CP016808.1"/>
</dbReference>
<dbReference type="SUPFAM" id="SSF53807">
    <property type="entry name" value="Helical backbone' metal receptor"/>
    <property type="match status" value="1"/>
</dbReference>
<dbReference type="InterPro" id="IPR037923">
    <property type="entry name" value="HTH-like"/>
</dbReference>
<reference evidence="6" key="1">
    <citation type="submission" date="2016-08" db="EMBL/GenBank/DDBJ databases">
        <title>Complete Genome Seqeunce of Paenibacillus sp. BIHB 4019 from tea rhizoplane.</title>
        <authorList>
            <person name="Thakur R."/>
            <person name="Swarnkar M.K."/>
            <person name="Gulati A."/>
        </authorList>
    </citation>
    <scope>NUCLEOTIDE SEQUENCE [LARGE SCALE GENOMIC DNA]</scope>
    <source>
        <strain evidence="6">BIHB4019</strain>
    </source>
</reference>
<dbReference type="InterPro" id="IPR002491">
    <property type="entry name" value="ABC_transptr_periplasmic_BD"/>
</dbReference>
<keyword evidence="3" id="KW-0804">Transcription</keyword>
<keyword evidence="1" id="KW-0805">Transcription regulation</keyword>
<dbReference type="SUPFAM" id="SSF46689">
    <property type="entry name" value="Homeodomain-like"/>
    <property type="match status" value="2"/>
</dbReference>
<dbReference type="Gene3D" id="3.40.50.1980">
    <property type="entry name" value="Nitrogenase molybdenum iron protein domain"/>
    <property type="match status" value="2"/>
</dbReference>
<dbReference type="SMART" id="SM00342">
    <property type="entry name" value="HTH_ARAC"/>
    <property type="match status" value="1"/>
</dbReference>
<sequence>MISKKEAHPFFHQTLVEIKQADILESPEDWQQEAYPIKSHTLIYVVKGKGELQLNHRPSQFSPKTAFMLLPGTVVKWKVEPDRPLLLFRLAFHLFRMGDRSSKQLTFDKELEFPVTGKLAIAHTAAMSRLCKQLAACDYAAPSVDPLRYQQHMHKLFALLVGSVPAYAEHADDPIQRTLHYMERQYATGVTLQELAQVAQMHPTYYSAQFKLRLGKSPIEYLNQLRMNRARELMLTTPEKMRNIARLTGFSDEFYFSRRFKASYGSSPTVYMKKHPPLKVSSLSSPYTENLLVLGINPCEKDSNGELLSEKKWLSAKTDGMASWEYKRRSLLSSKPDVILCKEHILNETRMYMGDIAPIITVPWLSLDCFDHMRAIAKLTDRESHAQHWMEQHEAREAQALKQVEQKIGRSSAAICVIAGHKIKMYGGRNIGHVFYRSLRLEPPEQIRREMNKHDAGTIFNWLEVPAEQFGQYEADYLFVLIEPKAGALNKLAELQATEGWQRHRAVRKNNVFMLDWSRWIGYSPFSITKQLDDAVALLTAPRYG</sequence>
<dbReference type="InterPro" id="IPR018062">
    <property type="entry name" value="HTH_AraC-typ_CS"/>
</dbReference>
<evidence type="ECO:0000256" key="1">
    <source>
        <dbReference type="ARBA" id="ARBA00023015"/>
    </source>
</evidence>
<dbReference type="PROSITE" id="PS01124">
    <property type="entry name" value="HTH_ARAC_FAMILY_2"/>
    <property type="match status" value="1"/>
</dbReference>
<evidence type="ECO:0000259" key="4">
    <source>
        <dbReference type="PROSITE" id="PS01124"/>
    </source>
</evidence>
<dbReference type="GO" id="GO:0003700">
    <property type="term" value="F:DNA-binding transcription factor activity"/>
    <property type="evidence" value="ECO:0007669"/>
    <property type="project" value="InterPro"/>
</dbReference>
<dbReference type="EMBL" id="CP016808">
    <property type="protein sequence ID" value="ANY68360.1"/>
    <property type="molecule type" value="Genomic_DNA"/>
</dbReference>
<dbReference type="AlphaFoldDB" id="A0A1B2DKW6"/>
<dbReference type="InterPro" id="IPR009057">
    <property type="entry name" value="Homeodomain-like_sf"/>
</dbReference>
<dbReference type="InterPro" id="IPR003313">
    <property type="entry name" value="AraC-bd"/>
</dbReference>
<dbReference type="Pfam" id="PF02311">
    <property type="entry name" value="AraC_binding"/>
    <property type="match status" value="1"/>
</dbReference>
<dbReference type="PROSITE" id="PS50983">
    <property type="entry name" value="FE_B12_PBP"/>
    <property type="match status" value="1"/>
</dbReference>
<protein>
    <recommendedName>
        <fullName evidence="7">AraC family transcriptional regulator</fullName>
    </recommendedName>
</protein>
<evidence type="ECO:0000259" key="5">
    <source>
        <dbReference type="PROSITE" id="PS50983"/>
    </source>
</evidence>
<gene>
    <name evidence="6" type="ORF">BBD42_19185</name>
</gene>
<dbReference type="SUPFAM" id="SSF51215">
    <property type="entry name" value="Regulatory protein AraC"/>
    <property type="match status" value="1"/>
</dbReference>
<dbReference type="Pfam" id="PF01497">
    <property type="entry name" value="Peripla_BP_2"/>
    <property type="match status" value="1"/>
</dbReference>
<evidence type="ECO:0008006" key="7">
    <source>
        <dbReference type="Google" id="ProtNLM"/>
    </source>
</evidence>
<evidence type="ECO:0000256" key="3">
    <source>
        <dbReference type="ARBA" id="ARBA00023163"/>
    </source>
</evidence>